<name>A0A0D2AP07_9PEZI</name>
<keyword evidence="4" id="KW-0805">Transcription regulation</keyword>
<evidence type="ECO:0000256" key="2">
    <source>
        <dbReference type="ARBA" id="ARBA00008186"/>
    </source>
</evidence>
<dbReference type="Proteomes" id="UP000053259">
    <property type="component" value="Unassembled WGS sequence"/>
</dbReference>
<dbReference type="RefSeq" id="XP_016210718.1">
    <property type="nucleotide sequence ID" value="XM_016361392.1"/>
</dbReference>
<accession>A0A0D2AP07</accession>
<dbReference type="InterPro" id="IPR019404">
    <property type="entry name" value="Mediator_Med11"/>
</dbReference>
<keyword evidence="4" id="KW-0804">Transcription</keyword>
<dbReference type="InParanoid" id="A0A0D2AP07"/>
<keyword evidence="4" id="KW-0010">Activator</keyword>
<comment type="subcellular location">
    <subcellularLocation>
        <location evidence="1 4">Nucleus</location>
    </subcellularLocation>
</comment>
<protein>
    <recommendedName>
        <fullName evidence="4">Mediator of RNA polymerase II transcription subunit 11</fullName>
    </recommendedName>
    <alternativeName>
        <fullName evidence="4">Mediator complex subunit 11</fullName>
    </alternativeName>
</protein>
<dbReference type="EMBL" id="KN847559">
    <property type="protein sequence ID" value="KIW00849.1"/>
    <property type="molecule type" value="Genomic_DNA"/>
</dbReference>
<dbReference type="VEuPathDB" id="FungiDB:PV09_07609"/>
<keyword evidence="6" id="KW-1185">Reference proteome</keyword>
<dbReference type="GO" id="GO:0016592">
    <property type="term" value="C:mediator complex"/>
    <property type="evidence" value="ECO:0007669"/>
    <property type="project" value="InterPro"/>
</dbReference>
<dbReference type="HOGENOM" id="CLU_094325_1_1_1"/>
<evidence type="ECO:0000256" key="1">
    <source>
        <dbReference type="ARBA" id="ARBA00004123"/>
    </source>
</evidence>
<dbReference type="AlphaFoldDB" id="A0A0D2AP07"/>
<dbReference type="Pfam" id="PF10280">
    <property type="entry name" value="Med11"/>
    <property type="match status" value="1"/>
</dbReference>
<dbReference type="GO" id="GO:0003712">
    <property type="term" value="F:transcription coregulator activity"/>
    <property type="evidence" value="ECO:0007669"/>
    <property type="project" value="InterPro"/>
</dbReference>
<gene>
    <name evidence="4" type="primary">MED11</name>
    <name evidence="5" type="ORF">PV09_07609</name>
</gene>
<organism evidence="5 6">
    <name type="scientific">Verruconis gallopava</name>
    <dbReference type="NCBI Taxonomy" id="253628"/>
    <lineage>
        <taxon>Eukaryota</taxon>
        <taxon>Fungi</taxon>
        <taxon>Dikarya</taxon>
        <taxon>Ascomycota</taxon>
        <taxon>Pezizomycotina</taxon>
        <taxon>Dothideomycetes</taxon>
        <taxon>Pleosporomycetidae</taxon>
        <taxon>Venturiales</taxon>
        <taxon>Sympoventuriaceae</taxon>
        <taxon>Verruconis</taxon>
    </lineage>
</organism>
<evidence type="ECO:0000256" key="3">
    <source>
        <dbReference type="ARBA" id="ARBA00023242"/>
    </source>
</evidence>
<comment type="similarity">
    <text evidence="2 4">Belongs to the Mediator complex subunit 11 family.</text>
</comment>
<reference evidence="5 6" key="1">
    <citation type="submission" date="2015-01" db="EMBL/GenBank/DDBJ databases">
        <title>The Genome Sequence of Ochroconis gallopava CBS43764.</title>
        <authorList>
            <consortium name="The Broad Institute Genomics Platform"/>
            <person name="Cuomo C."/>
            <person name="de Hoog S."/>
            <person name="Gorbushina A."/>
            <person name="Stielow B."/>
            <person name="Teixiera M."/>
            <person name="Abouelleil A."/>
            <person name="Chapman S.B."/>
            <person name="Priest M."/>
            <person name="Young S.K."/>
            <person name="Wortman J."/>
            <person name="Nusbaum C."/>
            <person name="Birren B."/>
        </authorList>
    </citation>
    <scope>NUCLEOTIDE SEQUENCE [LARGE SCALE GENOMIC DNA]</scope>
    <source>
        <strain evidence="5 6">CBS 43764</strain>
    </source>
</reference>
<evidence type="ECO:0000313" key="5">
    <source>
        <dbReference type="EMBL" id="KIW00849.1"/>
    </source>
</evidence>
<evidence type="ECO:0000313" key="6">
    <source>
        <dbReference type="Proteomes" id="UP000053259"/>
    </source>
</evidence>
<sequence length="169" mass="18491">MDDQQQTGDTSQSSKQTTERIQALAEISKKIPQLLHHAGQAVNALTRNPLPEDAEARDEDGPLAKNKTVFKDNYGSFLQLLTEVTNSLNEEADALVNSKLVPARQPKKGLEGDHITNEGLGNLDVGYLNSRTRDVGLAKEAELVKEMKAHIQKLVAKMQDANGDAMDET</sequence>
<dbReference type="Gene3D" id="1.10.287.3490">
    <property type="match status" value="1"/>
</dbReference>
<comment type="function">
    <text evidence="4">Component of the Mediator complex, a coactivator involved in the regulated transcription of nearly all RNA polymerase II-dependent genes. Mediator functions as a bridge to convey information from gene-specific regulatory proteins to the basal RNA polymerase II transcription machinery. Mediator is recruited to promoters by direct interactions with regulatory proteins and serves as a scaffold for the assembly of a functional pre-initiation complex with RNA polymerase II and the general transcription factors.</text>
</comment>
<proteinExistence type="inferred from homology"/>
<dbReference type="OrthoDB" id="5418434at2759"/>
<dbReference type="STRING" id="253628.A0A0D2AP07"/>
<dbReference type="GeneID" id="27315582"/>
<comment type="subunit">
    <text evidence="4">Component of the Mediator complex.</text>
</comment>
<keyword evidence="3 4" id="KW-0539">Nucleus</keyword>
<dbReference type="GO" id="GO:0006357">
    <property type="term" value="P:regulation of transcription by RNA polymerase II"/>
    <property type="evidence" value="ECO:0007669"/>
    <property type="project" value="InterPro"/>
</dbReference>
<evidence type="ECO:0000256" key="4">
    <source>
        <dbReference type="RuleBase" id="RU364147"/>
    </source>
</evidence>